<evidence type="ECO:0000256" key="4">
    <source>
        <dbReference type="ARBA" id="ARBA00022692"/>
    </source>
</evidence>
<feature type="signal peptide" evidence="12">
    <location>
        <begin position="1"/>
        <end position="25"/>
    </location>
</feature>
<sequence>MNKTIIATTLISVGISATFCQNAYAANVEAHADEHMLVTANRSQQEQFLALSANSVITSEQIKTMQVGNISELLDTVAGISVVQQGGAGQSTSIFMRGTNSNHTLILVDGVRINSATLGTTNLTAISPSQIERIEIVKGPRAALWGSDAIGGVIQIFTKQLHTGEGTVTIGAGSNGLLQADAAIGLGNDKHNLTIAVSTESSDGFNAYTTDPFPYDINEDDDDGYDRFSVSAVGSSQLTNTVSLHLVSRYESGNSEFDASYPDSPCWFDDTLACPAFYANEQDHENYSVKLASRYQGDNLFSELSLATSQDEGESFGNETTPSKITTERDQVSFINQYQFTKSTSFSLGLDYYIEEISNSEDLDVWAPGFQTWDEVEREVSAVFIQAQHQLGKVLLEGAARHDDIENLDAETTYNASIGYQLNDNWLVSVTRGTGFKAPTFNDLYWPGSGNPDLQPEKITNNEILIRHQFSSTNLSAKIEFSAFDSEVENLIAWAPNEFGLWQPANINSAEISGAEASLMLNIGHLTNQLNLTFVDAEDSVSGDKLLRRPELTATYSLAYYWQDFTFNSVVSYRDESVDAGDVKLDSYVLVDFGVNYQATSNISVNAKVNNIFDEEYETSLNYFADGTNYKASVTYSF</sequence>
<keyword evidence="9 10" id="KW-0998">Cell outer membrane</keyword>
<evidence type="ECO:0000256" key="2">
    <source>
        <dbReference type="ARBA" id="ARBA00022448"/>
    </source>
</evidence>
<protein>
    <submittedName>
        <fullName evidence="15">TonB-dependent receptor</fullName>
    </submittedName>
</protein>
<dbReference type="Gene3D" id="2.170.130.10">
    <property type="entry name" value="TonB-dependent receptor, plug domain"/>
    <property type="match status" value="1"/>
</dbReference>
<evidence type="ECO:0000256" key="9">
    <source>
        <dbReference type="ARBA" id="ARBA00023237"/>
    </source>
</evidence>
<evidence type="ECO:0000256" key="7">
    <source>
        <dbReference type="ARBA" id="ARBA00023077"/>
    </source>
</evidence>
<comment type="similarity">
    <text evidence="10 11">Belongs to the TonB-dependent receptor family.</text>
</comment>
<dbReference type="RefSeq" id="WP_348396824.1">
    <property type="nucleotide sequence ID" value="NZ_CP136600.1"/>
</dbReference>
<feature type="chain" id="PRO_5045112449" evidence="12">
    <location>
        <begin position="26"/>
        <end position="638"/>
    </location>
</feature>
<keyword evidence="3 10" id="KW-1134">Transmembrane beta strand</keyword>
<evidence type="ECO:0000256" key="8">
    <source>
        <dbReference type="ARBA" id="ARBA00023136"/>
    </source>
</evidence>
<dbReference type="Gene3D" id="2.40.170.20">
    <property type="entry name" value="TonB-dependent receptor, beta-barrel domain"/>
    <property type="match status" value="1"/>
</dbReference>
<keyword evidence="4 10" id="KW-0812">Transmembrane</keyword>
<dbReference type="InterPro" id="IPR036942">
    <property type="entry name" value="Beta-barrel_TonB_sf"/>
</dbReference>
<gene>
    <name evidence="15" type="ORF">RI844_02095</name>
</gene>
<evidence type="ECO:0000256" key="5">
    <source>
        <dbReference type="ARBA" id="ARBA00022729"/>
    </source>
</evidence>
<dbReference type="InterPro" id="IPR012910">
    <property type="entry name" value="Plug_dom"/>
</dbReference>
<dbReference type="Proteomes" id="UP001301442">
    <property type="component" value="Chromosome"/>
</dbReference>
<comment type="subcellular location">
    <subcellularLocation>
        <location evidence="1 10">Cell outer membrane</location>
        <topology evidence="1 10">Multi-pass membrane protein</topology>
    </subcellularLocation>
</comment>
<keyword evidence="7 11" id="KW-0798">TonB box</keyword>
<keyword evidence="5 12" id="KW-0732">Signal</keyword>
<evidence type="ECO:0000313" key="15">
    <source>
        <dbReference type="EMBL" id="WOH38050.1"/>
    </source>
</evidence>
<accession>A0ABZ0GQS0</accession>
<keyword evidence="6" id="KW-0406">Ion transport</keyword>
<dbReference type="PANTHER" id="PTHR30069">
    <property type="entry name" value="TONB-DEPENDENT OUTER MEMBRANE RECEPTOR"/>
    <property type="match status" value="1"/>
</dbReference>
<dbReference type="PANTHER" id="PTHR30069:SF53">
    <property type="entry name" value="COLICIN I RECEPTOR-RELATED"/>
    <property type="match status" value="1"/>
</dbReference>
<dbReference type="SUPFAM" id="SSF56935">
    <property type="entry name" value="Porins"/>
    <property type="match status" value="1"/>
</dbReference>
<keyword evidence="2 10" id="KW-0813">Transport</keyword>
<dbReference type="Pfam" id="PF00593">
    <property type="entry name" value="TonB_dep_Rec_b-barrel"/>
    <property type="match status" value="1"/>
</dbReference>
<dbReference type="InterPro" id="IPR000531">
    <property type="entry name" value="Beta-barrel_TonB"/>
</dbReference>
<dbReference type="Pfam" id="PF07715">
    <property type="entry name" value="Plug"/>
    <property type="match status" value="1"/>
</dbReference>
<dbReference type="InterPro" id="IPR037066">
    <property type="entry name" value="Plug_dom_sf"/>
</dbReference>
<name>A0ABZ0GQS0_9GAMM</name>
<proteinExistence type="inferred from homology"/>
<evidence type="ECO:0000256" key="6">
    <source>
        <dbReference type="ARBA" id="ARBA00023065"/>
    </source>
</evidence>
<evidence type="ECO:0000256" key="1">
    <source>
        <dbReference type="ARBA" id="ARBA00004571"/>
    </source>
</evidence>
<reference evidence="15 16" key="1">
    <citation type="submission" date="2023-09" db="EMBL/GenBank/DDBJ databases">
        <authorList>
            <person name="Qi X."/>
        </authorList>
    </citation>
    <scope>NUCLEOTIDE SEQUENCE [LARGE SCALE GENOMIC DNA]</scope>
    <source>
        <strain evidence="15 16">S1-1</strain>
    </source>
</reference>
<dbReference type="CDD" id="cd01347">
    <property type="entry name" value="ligand_gated_channel"/>
    <property type="match status" value="1"/>
</dbReference>
<keyword evidence="8 10" id="KW-0472">Membrane</keyword>
<evidence type="ECO:0000256" key="11">
    <source>
        <dbReference type="RuleBase" id="RU003357"/>
    </source>
</evidence>
<evidence type="ECO:0000259" key="13">
    <source>
        <dbReference type="Pfam" id="PF00593"/>
    </source>
</evidence>
<keyword evidence="15" id="KW-0675">Receptor</keyword>
<dbReference type="InterPro" id="IPR039426">
    <property type="entry name" value="TonB-dep_rcpt-like"/>
</dbReference>
<dbReference type="EMBL" id="CP136600">
    <property type="protein sequence ID" value="WOH38050.1"/>
    <property type="molecule type" value="Genomic_DNA"/>
</dbReference>
<evidence type="ECO:0000256" key="3">
    <source>
        <dbReference type="ARBA" id="ARBA00022452"/>
    </source>
</evidence>
<feature type="domain" description="TonB-dependent receptor plug" evidence="14">
    <location>
        <begin position="52"/>
        <end position="153"/>
    </location>
</feature>
<evidence type="ECO:0000256" key="12">
    <source>
        <dbReference type="SAM" id="SignalP"/>
    </source>
</evidence>
<organism evidence="15 16">
    <name type="scientific">Thalassotalea fonticola</name>
    <dbReference type="NCBI Taxonomy" id="3065649"/>
    <lineage>
        <taxon>Bacteria</taxon>
        <taxon>Pseudomonadati</taxon>
        <taxon>Pseudomonadota</taxon>
        <taxon>Gammaproteobacteria</taxon>
        <taxon>Alteromonadales</taxon>
        <taxon>Colwelliaceae</taxon>
        <taxon>Thalassotalea</taxon>
    </lineage>
</organism>
<evidence type="ECO:0000256" key="10">
    <source>
        <dbReference type="PROSITE-ProRule" id="PRU01360"/>
    </source>
</evidence>
<evidence type="ECO:0000259" key="14">
    <source>
        <dbReference type="Pfam" id="PF07715"/>
    </source>
</evidence>
<feature type="domain" description="TonB-dependent receptor-like beta-barrel" evidence="13">
    <location>
        <begin position="201"/>
        <end position="612"/>
    </location>
</feature>
<evidence type="ECO:0000313" key="16">
    <source>
        <dbReference type="Proteomes" id="UP001301442"/>
    </source>
</evidence>
<dbReference type="PROSITE" id="PS52016">
    <property type="entry name" value="TONB_DEPENDENT_REC_3"/>
    <property type="match status" value="1"/>
</dbReference>
<keyword evidence="16" id="KW-1185">Reference proteome</keyword>